<keyword evidence="4 8" id="KW-0812">Transmembrane</keyword>
<comment type="cofactor">
    <cofactor evidence="1">
        <name>Zn(2+)</name>
        <dbReference type="ChEBI" id="CHEBI:29105"/>
    </cofactor>
</comment>
<dbReference type="GO" id="GO:0004222">
    <property type="term" value="F:metalloendopeptidase activity"/>
    <property type="evidence" value="ECO:0007669"/>
    <property type="project" value="InterPro"/>
</dbReference>
<dbReference type="InterPro" id="IPR008915">
    <property type="entry name" value="Peptidase_M50"/>
</dbReference>
<comment type="subcellular location">
    <subcellularLocation>
        <location evidence="2">Endomembrane system</location>
        <topology evidence="2">Multi-pass membrane protein</topology>
    </subcellularLocation>
</comment>
<evidence type="ECO:0000256" key="7">
    <source>
        <dbReference type="SAM" id="Coils"/>
    </source>
</evidence>
<proteinExistence type="inferred from homology"/>
<feature type="domain" description="Peptidase M50" evidence="9">
    <location>
        <begin position="192"/>
        <end position="309"/>
    </location>
</feature>
<dbReference type="CDD" id="cd05709">
    <property type="entry name" value="S2P-M50"/>
    <property type="match status" value="1"/>
</dbReference>
<feature type="transmembrane region" description="Helical" evidence="8">
    <location>
        <begin position="243"/>
        <end position="268"/>
    </location>
</feature>
<evidence type="ECO:0000256" key="4">
    <source>
        <dbReference type="ARBA" id="ARBA00022692"/>
    </source>
</evidence>
<evidence type="ECO:0000259" key="9">
    <source>
        <dbReference type="Pfam" id="PF02163"/>
    </source>
</evidence>
<feature type="transmembrane region" description="Helical" evidence="8">
    <location>
        <begin position="148"/>
        <end position="166"/>
    </location>
</feature>
<dbReference type="PANTHER" id="PTHR13325">
    <property type="entry name" value="PROTEASE M50 MEMBRANE-BOUND TRANSCRIPTION FACTOR SITE 2 PROTEASE"/>
    <property type="match status" value="1"/>
</dbReference>
<keyword evidence="11" id="KW-1185">Reference proteome</keyword>
<protein>
    <submittedName>
        <fullName evidence="10">Peptidase M50</fullName>
    </submittedName>
</protein>
<dbReference type="PANTHER" id="PTHR13325:SF3">
    <property type="entry name" value="MEMBRANE-BOUND TRANSCRIPTION FACTOR SITE-2 PROTEASE"/>
    <property type="match status" value="1"/>
</dbReference>
<feature type="transmembrane region" description="Helical" evidence="8">
    <location>
        <begin position="410"/>
        <end position="433"/>
    </location>
</feature>
<feature type="transmembrane region" description="Helical" evidence="8">
    <location>
        <begin position="376"/>
        <end position="398"/>
    </location>
</feature>
<gene>
    <name evidence="10" type="ORF">DGMP_37760</name>
</gene>
<evidence type="ECO:0000256" key="2">
    <source>
        <dbReference type="ARBA" id="ARBA00004127"/>
    </source>
</evidence>
<keyword evidence="5 8" id="KW-1133">Transmembrane helix</keyword>
<dbReference type="RefSeq" id="WP_228855372.1">
    <property type="nucleotide sequence ID" value="NZ_AP024086.1"/>
</dbReference>
<accession>A0A8D5FPT9</accession>
<keyword evidence="6 8" id="KW-0472">Membrane</keyword>
<evidence type="ECO:0000256" key="6">
    <source>
        <dbReference type="ARBA" id="ARBA00023136"/>
    </source>
</evidence>
<feature type="transmembrane region" description="Helical" evidence="8">
    <location>
        <begin position="314"/>
        <end position="331"/>
    </location>
</feature>
<dbReference type="EMBL" id="AP024086">
    <property type="protein sequence ID" value="BCL63083.1"/>
    <property type="molecule type" value="Genomic_DNA"/>
</dbReference>
<dbReference type="GO" id="GO:0016020">
    <property type="term" value="C:membrane"/>
    <property type="evidence" value="ECO:0007669"/>
    <property type="project" value="InterPro"/>
</dbReference>
<organism evidence="10 11">
    <name type="scientific">Desulfomarina profundi</name>
    <dbReference type="NCBI Taxonomy" id="2772557"/>
    <lineage>
        <taxon>Bacteria</taxon>
        <taxon>Pseudomonadati</taxon>
        <taxon>Thermodesulfobacteriota</taxon>
        <taxon>Desulfobulbia</taxon>
        <taxon>Desulfobulbales</taxon>
        <taxon>Desulfobulbaceae</taxon>
        <taxon>Desulfomarina</taxon>
    </lineage>
</organism>
<dbReference type="GO" id="GO:0031293">
    <property type="term" value="P:membrane protein intracellular domain proteolysis"/>
    <property type="evidence" value="ECO:0007669"/>
    <property type="project" value="TreeGrafter"/>
</dbReference>
<comment type="similarity">
    <text evidence="3">Belongs to the peptidase M50B family.</text>
</comment>
<dbReference type="GO" id="GO:0012505">
    <property type="term" value="C:endomembrane system"/>
    <property type="evidence" value="ECO:0007669"/>
    <property type="project" value="UniProtKB-SubCell"/>
</dbReference>
<dbReference type="InterPro" id="IPR001193">
    <property type="entry name" value="MBTPS2"/>
</dbReference>
<dbReference type="AlphaFoldDB" id="A0A8D5FPT9"/>
<dbReference type="GO" id="GO:0005737">
    <property type="term" value="C:cytoplasm"/>
    <property type="evidence" value="ECO:0007669"/>
    <property type="project" value="TreeGrafter"/>
</dbReference>
<dbReference type="Proteomes" id="UP000826725">
    <property type="component" value="Chromosome"/>
</dbReference>
<evidence type="ECO:0000256" key="3">
    <source>
        <dbReference type="ARBA" id="ARBA00007931"/>
    </source>
</evidence>
<feature type="transmembrane region" description="Helical" evidence="8">
    <location>
        <begin position="186"/>
        <end position="206"/>
    </location>
</feature>
<keyword evidence="7" id="KW-0175">Coiled coil</keyword>
<feature type="transmembrane region" description="Helical" evidence="8">
    <location>
        <begin position="343"/>
        <end position="370"/>
    </location>
</feature>
<evidence type="ECO:0000256" key="1">
    <source>
        <dbReference type="ARBA" id="ARBA00001947"/>
    </source>
</evidence>
<evidence type="ECO:0000313" key="11">
    <source>
        <dbReference type="Proteomes" id="UP000826725"/>
    </source>
</evidence>
<feature type="coiled-coil region" evidence="7">
    <location>
        <begin position="483"/>
        <end position="536"/>
    </location>
</feature>
<sequence length="588" mass="67402">METEKLPTLPRLRNGLRFTPIIEKGISWYILEDPVRNTYYRIGVEEYLFLSNLNCSPDFETLLQMVEKRSGIHLSSEQGQAILHWLMDRQLLQDDSGHLAFSLEREQESARLKRINRLNLISFKIPLLNPDLFLDRVYPRLSWLTGRMFFLLWTVLGVLGIGILIARWSEFTDQVIGFFSPEKLLLIWLIWFFLKLLHELFHALVCRRYGGRVYDFGILFILFIPLTYIDATSSWSFSSKWQRIHVAVAGIFAELCIAWIALLIWGVIPGTTAGLIAHNTVMIAGVSSLLFNANPLMRFDGYYVLSDVVSIPNLYGRGIGFIKNLASWIFFGARREPLQEKGLLGAFIKLYGVSVYIWRILVIISLGYIASRMAGGFGIFITSGAVIIWVGMPLVSLVKRLQNHNKQNPAVLYRFFVRLFIAAACLGFGLRYIGWQDQVRIPAVVEYRHQYDVRPTVDGFVDEMKVMDGDQVDKGQLLAVLENRELRFRYASLQLKHKKLEMQARLARSRGKVNEVQILEEQLLVLDREVDERKKDIDGLQVYASGTGTVAGLEPGTLLGTYITRAEKLSTLSARIRNIWWQVAPRMI</sequence>
<feature type="transmembrane region" description="Helical" evidence="8">
    <location>
        <begin position="213"/>
        <end position="231"/>
    </location>
</feature>
<evidence type="ECO:0000256" key="5">
    <source>
        <dbReference type="ARBA" id="ARBA00022989"/>
    </source>
</evidence>
<evidence type="ECO:0000313" key="10">
    <source>
        <dbReference type="EMBL" id="BCL63083.1"/>
    </source>
</evidence>
<name>A0A8D5FPT9_9BACT</name>
<reference evidence="10" key="1">
    <citation type="submission" date="2020-09" db="EMBL/GenBank/DDBJ databases">
        <title>Desulfogranum mesoprofundum gen. nov., sp. nov., a novel mesophilic, sulfate-reducing chemolithoautotroph isolated from a deep-sea hydrothermal vent chimney in the Suiyo Seamount.</title>
        <authorList>
            <person name="Hashimoto Y."/>
            <person name="Nakagawa S."/>
        </authorList>
    </citation>
    <scope>NUCLEOTIDE SEQUENCE</scope>
    <source>
        <strain evidence="10">KT2</strain>
    </source>
</reference>
<dbReference type="KEGG" id="dbk:DGMP_37760"/>
<evidence type="ECO:0000256" key="8">
    <source>
        <dbReference type="SAM" id="Phobius"/>
    </source>
</evidence>
<dbReference type="Pfam" id="PF02163">
    <property type="entry name" value="Peptidase_M50"/>
    <property type="match status" value="1"/>
</dbReference>
<feature type="transmembrane region" description="Helical" evidence="8">
    <location>
        <begin position="275"/>
        <end position="294"/>
    </location>
</feature>